<evidence type="ECO:0008006" key="3">
    <source>
        <dbReference type="Google" id="ProtNLM"/>
    </source>
</evidence>
<sequence>MSEHPSSIALEAFACGESVSTVREHVEGCAECRSFVDRMTQASATFAADAGSIEAMLQRASASAERPSAAPDNVVPLALKKADKRLALLPLLAVAAGVLLWLRIGSGPSPATLADNSTAKATDISIPGEPETSFKGGLLLAVVRERAGDQTRFVSKVGIRGGDRLRIEVALDRSATILAGVLGEDGTFLDLMPEGVRAAGTHFSEQAAHFDSEPTRGWILVGSADAIARSKAAHAPRGDVTVMRLEWEGP</sequence>
<dbReference type="RefSeq" id="WP_146650753.1">
    <property type="nucleotide sequence ID" value="NZ_CP012333.1"/>
</dbReference>
<proteinExistence type="predicted"/>
<name>A0A0K1Q0M7_9BACT</name>
<dbReference type="EMBL" id="CP012333">
    <property type="protein sequence ID" value="AKU99330.1"/>
    <property type="molecule type" value="Genomic_DNA"/>
</dbReference>
<dbReference type="STRING" id="1391654.AKJ09_05994"/>
<evidence type="ECO:0000313" key="2">
    <source>
        <dbReference type="Proteomes" id="UP000064967"/>
    </source>
</evidence>
<dbReference type="Proteomes" id="UP000064967">
    <property type="component" value="Chromosome"/>
</dbReference>
<keyword evidence="2" id="KW-1185">Reference proteome</keyword>
<dbReference type="AlphaFoldDB" id="A0A0K1Q0M7"/>
<dbReference type="KEGG" id="llu:AKJ09_05994"/>
<gene>
    <name evidence="1" type="ORF">AKJ09_05994</name>
</gene>
<dbReference type="OrthoDB" id="5521079at2"/>
<organism evidence="1 2">
    <name type="scientific">Labilithrix luteola</name>
    <dbReference type="NCBI Taxonomy" id="1391654"/>
    <lineage>
        <taxon>Bacteria</taxon>
        <taxon>Pseudomonadati</taxon>
        <taxon>Myxococcota</taxon>
        <taxon>Polyangia</taxon>
        <taxon>Polyangiales</taxon>
        <taxon>Labilitrichaceae</taxon>
        <taxon>Labilithrix</taxon>
    </lineage>
</organism>
<reference evidence="1 2" key="1">
    <citation type="submission" date="2015-08" db="EMBL/GenBank/DDBJ databases">
        <authorList>
            <person name="Babu N.S."/>
            <person name="Beckwith C.J."/>
            <person name="Beseler K.G."/>
            <person name="Brison A."/>
            <person name="Carone J.V."/>
            <person name="Caskin T.P."/>
            <person name="Diamond M."/>
            <person name="Durham M.E."/>
            <person name="Foxe J.M."/>
            <person name="Go M."/>
            <person name="Henderson B.A."/>
            <person name="Jones I.B."/>
            <person name="McGettigan J.A."/>
            <person name="Micheletti S.J."/>
            <person name="Nasrallah M.E."/>
            <person name="Ortiz D."/>
            <person name="Piller C.R."/>
            <person name="Privatt S.R."/>
            <person name="Schneider S.L."/>
            <person name="Sharp S."/>
            <person name="Smith T.C."/>
            <person name="Stanton J.D."/>
            <person name="Ullery H.E."/>
            <person name="Wilson R.J."/>
            <person name="Serrano M.G."/>
            <person name="Buck G."/>
            <person name="Lee V."/>
            <person name="Wang Y."/>
            <person name="Carvalho R."/>
            <person name="Voegtly L."/>
            <person name="Shi R."/>
            <person name="Duckworth R."/>
            <person name="Johnson A."/>
            <person name="Loviza R."/>
            <person name="Walstead R."/>
            <person name="Shah Z."/>
            <person name="Kiflezghi M."/>
            <person name="Wade K."/>
            <person name="Ball S.L."/>
            <person name="Bradley K.W."/>
            <person name="Asai D.J."/>
            <person name="Bowman C.A."/>
            <person name="Russell D.A."/>
            <person name="Pope W.H."/>
            <person name="Jacobs-Sera D."/>
            <person name="Hendrix R.W."/>
            <person name="Hatfull G.F."/>
        </authorList>
    </citation>
    <scope>NUCLEOTIDE SEQUENCE [LARGE SCALE GENOMIC DNA]</scope>
    <source>
        <strain evidence="1 2">DSM 27648</strain>
    </source>
</reference>
<accession>A0A0K1Q0M7</accession>
<evidence type="ECO:0000313" key="1">
    <source>
        <dbReference type="EMBL" id="AKU99330.1"/>
    </source>
</evidence>
<protein>
    <recommendedName>
        <fullName evidence="3">Zinc-finger domain-containing protein</fullName>
    </recommendedName>
</protein>